<feature type="region of interest" description="Disordered" evidence="3">
    <location>
        <begin position="541"/>
        <end position="565"/>
    </location>
</feature>
<dbReference type="CDD" id="cd11304">
    <property type="entry name" value="Cadherin_repeat"/>
    <property type="match status" value="1"/>
</dbReference>
<reference evidence="4 5" key="1">
    <citation type="submission" date="2017-03" db="EMBL/GenBank/DDBJ databases">
        <authorList>
            <person name="Afonso C.L."/>
            <person name="Miller P.J."/>
            <person name="Scott M.A."/>
            <person name="Spackman E."/>
            <person name="Goraichik I."/>
            <person name="Dimitrov K.M."/>
            <person name="Suarez D.L."/>
            <person name="Swayne D.E."/>
        </authorList>
    </citation>
    <scope>NUCLEOTIDE SEQUENCE [LARGE SCALE GENOMIC DNA]</scope>
    <source>
        <strain evidence="4 5">CECT 8367</strain>
    </source>
</reference>
<dbReference type="Gene3D" id="2.150.10.10">
    <property type="entry name" value="Serralysin-like metalloprotease, C-terminal"/>
    <property type="match status" value="4"/>
</dbReference>
<dbReference type="GO" id="GO:0016020">
    <property type="term" value="C:membrane"/>
    <property type="evidence" value="ECO:0007669"/>
    <property type="project" value="InterPro"/>
</dbReference>
<evidence type="ECO:0000256" key="1">
    <source>
        <dbReference type="ARBA" id="ARBA00004613"/>
    </source>
</evidence>
<dbReference type="EMBL" id="FWFY01000025">
    <property type="protein sequence ID" value="SLN72655.1"/>
    <property type="molecule type" value="Genomic_DNA"/>
</dbReference>
<evidence type="ECO:0000256" key="2">
    <source>
        <dbReference type="ARBA" id="ARBA00022525"/>
    </source>
</evidence>
<proteinExistence type="predicted"/>
<dbReference type="Proteomes" id="UP000193495">
    <property type="component" value="Unassembled WGS sequence"/>
</dbReference>
<dbReference type="PRINTS" id="PR00313">
    <property type="entry name" value="CABNDNGRPT"/>
</dbReference>
<dbReference type="InterPro" id="IPR018511">
    <property type="entry name" value="Hemolysin-typ_Ca-bd_CS"/>
</dbReference>
<dbReference type="GO" id="GO:0005509">
    <property type="term" value="F:calcium ion binding"/>
    <property type="evidence" value="ECO:0007669"/>
    <property type="project" value="InterPro"/>
</dbReference>
<feature type="compositionally biased region" description="Basic and acidic residues" evidence="3">
    <location>
        <begin position="548"/>
        <end position="557"/>
    </location>
</feature>
<dbReference type="PANTHER" id="PTHR38340">
    <property type="entry name" value="S-LAYER PROTEIN"/>
    <property type="match status" value="1"/>
</dbReference>
<keyword evidence="2" id="KW-0964">Secreted</keyword>
<sequence length="674" mass="70500">MAIHPNPPDFTENIIYRVNAGSTDVAAIDGGPVWTGDLALENGPGPVSVTGDVDHEFMSKLTDSENEVDYIDPEVAGYAPWQLFVHERFDRSRPSTADDEEPLTYNFEVEAGAHYKITLLYVENWTGAFDIPAKDRIFDVTVDGAAFDEFSDLNPLGEAAAALGQELPPKTSNPPEKQPFLGTVLTRELVYTAVDDELNLAFIKDNQNAKINAIQISQILNGPSDIALSSFGPLAENATGAKVGRLSVTDPDADDTHGFSVSDNRFKVTDGGMLKLKRKASLDFEDAYSITLAVTATDSTGLGLTRDFEIAVQDVAEGRLSAVTNVVEGSDAGETLKGTKANDLIVGLGGEDMVLGRKGDDIVAGGAGADMLFGRKGFDTLDYRSSAQAVTVNLKKGISKSGEEQGDTFKSFEGAIGSAADDKLLGSKIGNVLIGGDGADILNGRGGADWADYIHSDEAVTVNLAQGTGMGGEAEGDRLVKIENVHGSTHNDTLIGDGGANILAGDAGQDELMGGGGRDTLLGGEGHDMLWGNAGRDKLVGGTGTGSDELHGGKGNDKLLGGKGRDTLSGDAGRDKLFGGAGHDMLDGGAGDDVVLGDGGADTFIFDLGSDKLVGGTGRDTVIFDGAFGDYGVTFGKRVIVTIGEDRDVLIGMERLKFDDAVYVREEGSWGELG</sequence>
<dbReference type="InterPro" id="IPR011049">
    <property type="entry name" value="Serralysin-like_metalloprot_C"/>
</dbReference>
<evidence type="ECO:0000313" key="5">
    <source>
        <dbReference type="Proteomes" id="UP000193495"/>
    </source>
</evidence>
<dbReference type="SUPFAM" id="SSF49313">
    <property type="entry name" value="Cadherin-like"/>
    <property type="match status" value="1"/>
</dbReference>
<dbReference type="InterPro" id="IPR015919">
    <property type="entry name" value="Cadherin-like_sf"/>
</dbReference>
<dbReference type="GO" id="GO:0005576">
    <property type="term" value="C:extracellular region"/>
    <property type="evidence" value="ECO:0007669"/>
    <property type="project" value="UniProtKB-SubCell"/>
</dbReference>
<evidence type="ECO:0000256" key="3">
    <source>
        <dbReference type="SAM" id="MobiDB-lite"/>
    </source>
</evidence>
<accession>A0A1X7A870</accession>
<dbReference type="InterPro" id="IPR001343">
    <property type="entry name" value="Hemolysn_Ca-bd"/>
</dbReference>
<dbReference type="PANTHER" id="PTHR38340:SF1">
    <property type="entry name" value="S-LAYER PROTEIN"/>
    <property type="match status" value="1"/>
</dbReference>
<organism evidence="4 5">
    <name type="scientific">Limimaricola soesokkakensis</name>
    <dbReference type="NCBI Taxonomy" id="1343159"/>
    <lineage>
        <taxon>Bacteria</taxon>
        <taxon>Pseudomonadati</taxon>
        <taxon>Pseudomonadota</taxon>
        <taxon>Alphaproteobacteria</taxon>
        <taxon>Rhodobacterales</taxon>
        <taxon>Paracoccaceae</taxon>
        <taxon>Limimaricola</taxon>
    </lineage>
</organism>
<name>A0A1X7A870_9RHOB</name>
<dbReference type="AlphaFoldDB" id="A0A1X7A870"/>
<comment type="subcellular location">
    <subcellularLocation>
        <location evidence="1">Secreted</location>
    </subcellularLocation>
</comment>
<dbReference type="SUPFAM" id="SSF51120">
    <property type="entry name" value="beta-Roll"/>
    <property type="match status" value="3"/>
</dbReference>
<evidence type="ECO:0000313" key="4">
    <source>
        <dbReference type="EMBL" id="SLN72655.1"/>
    </source>
</evidence>
<dbReference type="RefSeq" id="WP_085897991.1">
    <property type="nucleotide sequence ID" value="NZ_FWFY01000025.1"/>
</dbReference>
<dbReference type="Gene3D" id="2.60.120.430">
    <property type="entry name" value="Galactose-binding lectin"/>
    <property type="match status" value="1"/>
</dbReference>
<gene>
    <name evidence="4" type="primary">cya_6</name>
    <name evidence="4" type="ORF">LOS8367_03710</name>
</gene>
<protein>
    <submittedName>
        <fullName evidence="4">Bifunctional hemolysin/adenylate cyclase</fullName>
    </submittedName>
</protein>
<dbReference type="PROSITE" id="PS00330">
    <property type="entry name" value="HEMOLYSIN_CALCIUM"/>
    <property type="match status" value="2"/>
</dbReference>
<dbReference type="InterPro" id="IPR050557">
    <property type="entry name" value="RTX_toxin/Mannuronan_C5-epim"/>
</dbReference>
<dbReference type="Pfam" id="PF00353">
    <property type="entry name" value="HemolysinCabind"/>
    <property type="match status" value="5"/>
</dbReference>